<feature type="transmembrane region" description="Helical" evidence="12">
    <location>
        <begin position="101"/>
        <end position="123"/>
    </location>
</feature>
<proteinExistence type="inferred from homology"/>
<dbReference type="GO" id="GO:0034220">
    <property type="term" value="P:monoatomic ion transmembrane transport"/>
    <property type="evidence" value="ECO:0007669"/>
    <property type="project" value="UniProtKB-KW"/>
</dbReference>
<evidence type="ECO:0000313" key="14">
    <source>
        <dbReference type="EMBL" id="GIX75351.1"/>
    </source>
</evidence>
<dbReference type="PRINTS" id="PR01262">
    <property type="entry name" value="INNEXIN"/>
</dbReference>
<evidence type="ECO:0000256" key="12">
    <source>
        <dbReference type="RuleBase" id="RU010713"/>
    </source>
</evidence>
<organism evidence="14 15">
    <name type="scientific">Caerostris extrusa</name>
    <name type="common">Bark spider</name>
    <name type="synonym">Caerostris bankana</name>
    <dbReference type="NCBI Taxonomy" id="172846"/>
    <lineage>
        <taxon>Eukaryota</taxon>
        <taxon>Metazoa</taxon>
        <taxon>Ecdysozoa</taxon>
        <taxon>Arthropoda</taxon>
        <taxon>Chelicerata</taxon>
        <taxon>Arachnida</taxon>
        <taxon>Araneae</taxon>
        <taxon>Araneomorphae</taxon>
        <taxon>Entelegynae</taxon>
        <taxon>Araneoidea</taxon>
        <taxon>Araneidae</taxon>
        <taxon>Caerostris</taxon>
    </lineage>
</organism>
<feature type="transmembrane region" description="Helical" evidence="12">
    <location>
        <begin position="256"/>
        <end position="277"/>
    </location>
</feature>
<evidence type="ECO:0000256" key="2">
    <source>
        <dbReference type="ARBA" id="ARBA00004651"/>
    </source>
</evidence>
<keyword evidence="10 12" id="KW-0472">Membrane</keyword>
<evidence type="ECO:0000256" key="3">
    <source>
        <dbReference type="ARBA" id="ARBA00022448"/>
    </source>
</evidence>
<dbReference type="GO" id="GO:0005921">
    <property type="term" value="C:gap junction"/>
    <property type="evidence" value="ECO:0007669"/>
    <property type="project" value="UniProtKB-SubCell"/>
</dbReference>
<dbReference type="PROSITE" id="PS51013">
    <property type="entry name" value="PANNEXIN"/>
    <property type="match status" value="1"/>
</dbReference>
<keyword evidence="6" id="KW-0303">Gap junction</keyword>
<dbReference type="PANTHER" id="PTHR11893:SF40">
    <property type="entry name" value="INNEXIN SHAKING-B"/>
    <property type="match status" value="1"/>
</dbReference>
<evidence type="ECO:0000256" key="1">
    <source>
        <dbReference type="ARBA" id="ARBA00004610"/>
    </source>
</evidence>
<comment type="caution">
    <text evidence="14">The sequence shown here is derived from an EMBL/GenBank/DDBJ whole genome shotgun (WGS) entry which is preliminary data.</text>
</comment>
<evidence type="ECO:0000256" key="6">
    <source>
        <dbReference type="ARBA" id="ARBA00022868"/>
    </source>
</evidence>
<feature type="transmembrane region" description="Helical" evidence="12">
    <location>
        <begin position="175"/>
        <end position="197"/>
    </location>
</feature>
<dbReference type="Pfam" id="PF00876">
    <property type="entry name" value="Innexin"/>
    <property type="match status" value="1"/>
</dbReference>
<evidence type="ECO:0000256" key="5">
    <source>
        <dbReference type="ARBA" id="ARBA00022692"/>
    </source>
</evidence>
<dbReference type="Proteomes" id="UP001054945">
    <property type="component" value="Unassembled WGS sequence"/>
</dbReference>
<evidence type="ECO:0000256" key="7">
    <source>
        <dbReference type="ARBA" id="ARBA00022949"/>
    </source>
</evidence>
<evidence type="ECO:0000256" key="13">
    <source>
        <dbReference type="SAM" id="MobiDB-lite"/>
    </source>
</evidence>
<keyword evidence="8 12" id="KW-1133">Transmembrane helix</keyword>
<dbReference type="GO" id="GO:0005886">
    <property type="term" value="C:plasma membrane"/>
    <property type="evidence" value="ECO:0007669"/>
    <property type="project" value="UniProtKB-SubCell"/>
</dbReference>
<keyword evidence="5 12" id="KW-0812">Transmembrane</keyword>
<sequence length="370" mass="42972">MLRNAFVRLIPKRILVENFVFRLHYRWTVALLLVCSFVVTCKLVLGHSFTCLNVAGYLQQQLEIHCYADNVYSLPVQTIRNRVSDSPTDPAAHGFRRYQEFYAWVNLLFLVHAFNFYLPHLLWKCYDSGYMTRLTAGLELAGAKDEKKRGFELCYLAKYVLATQGKHKLYTAMHIFCEVLNYCIALAQTLWLVHFFVVTGVPEHLPIQVTTWSDFEKFYFPPTGMCSVTVNKVHHQTTCFLPINKLYMLMFLFLHAWYIFLTIVSGMVLVYRIVLLVPGQRVAVMKFSAPWSEKETIKSLCHRLTYSDWFFLTRFQRVMTDIDFAQMLDKIVIVTTFKACDSQNDEDNRSSYISEDGHKELGSSTATSPV</sequence>
<evidence type="ECO:0000313" key="15">
    <source>
        <dbReference type="Proteomes" id="UP001054945"/>
    </source>
</evidence>
<feature type="region of interest" description="Disordered" evidence="13">
    <location>
        <begin position="342"/>
        <end position="370"/>
    </location>
</feature>
<comment type="function">
    <text evidence="12">Structural component of the gap junctions.</text>
</comment>
<evidence type="ECO:0000256" key="4">
    <source>
        <dbReference type="ARBA" id="ARBA00022475"/>
    </source>
</evidence>
<keyword evidence="3 12" id="KW-0813">Transport</keyword>
<protein>
    <recommendedName>
        <fullName evidence="12">Innexin</fullName>
    </recommendedName>
</protein>
<keyword evidence="4" id="KW-1003">Cell membrane</keyword>
<keyword evidence="15" id="KW-1185">Reference proteome</keyword>
<accession>A0AAV4MTP0</accession>
<dbReference type="GO" id="GO:0005243">
    <property type="term" value="F:gap junction channel activity"/>
    <property type="evidence" value="ECO:0007669"/>
    <property type="project" value="TreeGrafter"/>
</dbReference>
<dbReference type="PANTHER" id="PTHR11893">
    <property type="entry name" value="INNEXIN"/>
    <property type="match status" value="1"/>
</dbReference>
<evidence type="ECO:0000256" key="9">
    <source>
        <dbReference type="ARBA" id="ARBA00023065"/>
    </source>
</evidence>
<gene>
    <name evidence="14" type="primary">Inx3</name>
    <name evidence="12" type="synonym">inx</name>
    <name evidence="14" type="ORF">CEXT_275131</name>
</gene>
<name>A0AAV4MTP0_CAEEX</name>
<reference evidence="14 15" key="1">
    <citation type="submission" date="2021-06" db="EMBL/GenBank/DDBJ databases">
        <title>Caerostris extrusa draft genome.</title>
        <authorList>
            <person name="Kono N."/>
            <person name="Arakawa K."/>
        </authorList>
    </citation>
    <scope>NUCLEOTIDE SEQUENCE [LARGE SCALE GENOMIC DNA]</scope>
</reference>
<dbReference type="InterPro" id="IPR000990">
    <property type="entry name" value="Innexin"/>
</dbReference>
<evidence type="ECO:0000256" key="8">
    <source>
        <dbReference type="ARBA" id="ARBA00022989"/>
    </source>
</evidence>
<keyword evidence="7" id="KW-0965">Cell junction</keyword>
<dbReference type="EMBL" id="BPLR01020162">
    <property type="protein sequence ID" value="GIX75351.1"/>
    <property type="molecule type" value="Genomic_DNA"/>
</dbReference>
<keyword evidence="11 12" id="KW-0407">Ion channel</keyword>
<evidence type="ECO:0000256" key="11">
    <source>
        <dbReference type="ARBA" id="ARBA00023303"/>
    </source>
</evidence>
<dbReference type="AlphaFoldDB" id="A0AAV4MTP0"/>
<keyword evidence="9 12" id="KW-0406">Ion transport</keyword>
<feature type="transmembrane region" description="Helical" evidence="12">
    <location>
        <begin position="23"/>
        <end position="45"/>
    </location>
</feature>
<evidence type="ECO:0000256" key="10">
    <source>
        <dbReference type="ARBA" id="ARBA00023136"/>
    </source>
</evidence>
<comment type="similarity">
    <text evidence="12">Belongs to the pannexin family.</text>
</comment>
<comment type="subcellular location">
    <subcellularLocation>
        <location evidence="1">Cell junction</location>
        <location evidence="1">Gap junction</location>
    </subcellularLocation>
    <subcellularLocation>
        <location evidence="2 12">Cell membrane</location>
        <topology evidence="2 12">Multi-pass membrane protein</topology>
    </subcellularLocation>
</comment>